<evidence type="ECO:0000313" key="5">
    <source>
        <dbReference type="EMBL" id="MEA9354887.1"/>
    </source>
</evidence>
<keyword evidence="2" id="KW-0472">Membrane</keyword>
<dbReference type="NCBIfam" id="TIGR03302">
    <property type="entry name" value="OM_YfiO"/>
    <property type="match status" value="1"/>
</dbReference>
<proteinExistence type="predicted"/>
<keyword evidence="6" id="KW-1185">Reference proteome</keyword>
<evidence type="ECO:0000259" key="4">
    <source>
        <dbReference type="Pfam" id="PF13525"/>
    </source>
</evidence>
<evidence type="ECO:0000313" key="6">
    <source>
        <dbReference type="Proteomes" id="UP001302274"/>
    </source>
</evidence>
<dbReference type="InterPro" id="IPR039565">
    <property type="entry name" value="BamD-like"/>
</dbReference>
<dbReference type="Gene3D" id="1.25.40.10">
    <property type="entry name" value="Tetratricopeptide repeat domain"/>
    <property type="match status" value="1"/>
</dbReference>
<keyword evidence="3" id="KW-0998">Cell outer membrane</keyword>
<dbReference type="EMBL" id="JAYGJQ010000001">
    <property type="protein sequence ID" value="MEA9354887.1"/>
    <property type="molecule type" value="Genomic_DNA"/>
</dbReference>
<accession>A0ABU5VQI8</accession>
<gene>
    <name evidence="5" type="primary">bamD</name>
    <name evidence="5" type="ORF">SHI21_01655</name>
</gene>
<dbReference type="Pfam" id="PF13525">
    <property type="entry name" value="YfiO"/>
    <property type="match status" value="1"/>
</dbReference>
<comment type="caution">
    <text evidence="5">The sequence shown here is derived from an EMBL/GenBank/DDBJ whole genome shotgun (WGS) entry which is preliminary data.</text>
</comment>
<dbReference type="InterPro" id="IPR017689">
    <property type="entry name" value="BamD"/>
</dbReference>
<dbReference type="InterPro" id="IPR011990">
    <property type="entry name" value="TPR-like_helical_dom_sf"/>
</dbReference>
<reference evidence="5 6" key="1">
    <citation type="submission" date="2023-11" db="EMBL/GenBank/DDBJ databases">
        <title>A Novel Polar Bacteriovorax (B. antarcticus) Isolated from the Biocrust in Antarctica.</title>
        <authorList>
            <person name="Mun W."/>
            <person name="Choi S.Y."/>
            <person name="Mitchell R.J."/>
        </authorList>
    </citation>
    <scope>NUCLEOTIDE SEQUENCE [LARGE SCALE GENOMIC DNA]</scope>
    <source>
        <strain evidence="5 6">PP10</strain>
    </source>
</reference>
<dbReference type="RefSeq" id="WP_323574381.1">
    <property type="nucleotide sequence ID" value="NZ_JAYGJQ010000001.1"/>
</dbReference>
<dbReference type="PROSITE" id="PS51257">
    <property type="entry name" value="PROKAR_LIPOPROTEIN"/>
    <property type="match status" value="1"/>
</dbReference>
<name>A0ABU5VQI8_9BACT</name>
<organism evidence="5 6">
    <name type="scientific">Bacteriovorax antarcticus</name>
    <dbReference type="NCBI Taxonomy" id="3088717"/>
    <lineage>
        <taxon>Bacteria</taxon>
        <taxon>Pseudomonadati</taxon>
        <taxon>Bdellovibrionota</taxon>
        <taxon>Bacteriovoracia</taxon>
        <taxon>Bacteriovoracales</taxon>
        <taxon>Bacteriovoracaceae</taxon>
        <taxon>Bacteriovorax</taxon>
    </lineage>
</organism>
<evidence type="ECO:0000256" key="1">
    <source>
        <dbReference type="ARBA" id="ARBA00022729"/>
    </source>
</evidence>
<protein>
    <submittedName>
        <fullName evidence="5">Outer membrane protein assembly factor BamD</fullName>
    </submittedName>
</protein>
<keyword evidence="1" id="KW-0732">Signal</keyword>
<sequence>MKLILLALTLLVVSCATKRPEGQTEAEVLFKEAKDLVAKSRYIQATEKLNAIRSQYPYSFYATGAELMQADILFSQENYAESAAAYILFRDFHPKYEQLGYVVFRISESFFRQLPATFDRDLSAGVEAIKYYNELLLTYSNTEYVKDAQSRITMIEDMMEKKEIYIADFYFKTKDFFAAKARYQDILATLKNEQERPRIMARIEEADKKLTATN</sequence>
<evidence type="ECO:0000256" key="3">
    <source>
        <dbReference type="ARBA" id="ARBA00023237"/>
    </source>
</evidence>
<feature type="domain" description="Outer membrane lipoprotein BamD-like" evidence="4">
    <location>
        <begin position="25"/>
        <end position="213"/>
    </location>
</feature>
<evidence type="ECO:0000256" key="2">
    <source>
        <dbReference type="ARBA" id="ARBA00023136"/>
    </source>
</evidence>
<dbReference type="Proteomes" id="UP001302274">
    <property type="component" value="Unassembled WGS sequence"/>
</dbReference>